<accession>A0ABT7ZVU0</accession>
<dbReference type="NCBIfam" id="TIGR04183">
    <property type="entry name" value="Por_Secre_tail"/>
    <property type="match status" value="1"/>
</dbReference>
<dbReference type="InterPro" id="IPR013783">
    <property type="entry name" value="Ig-like_fold"/>
</dbReference>
<keyword evidence="5" id="KW-1185">Reference proteome</keyword>
<dbReference type="Gene3D" id="2.60.120.260">
    <property type="entry name" value="Galactose-binding domain-like"/>
    <property type="match status" value="1"/>
</dbReference>
<dbReference type="InterPro" id="IPR026444">
    <property type="entry name" value="Secre_tail"/>
</dbReference>
<comment type="caution">
    <text evidence="4">The sequence shown here is derived from an EMBL/GenBank/DDBJ whole genome shotgun (WGS) entry which is preliminary data.</text>
</comment>
<dbReference type="Gene3D" id="2.60.40.10">
    <property type="entry name" value="Immunoglobulins"/>
    <property type="match status" value="1"/>
</dbReference>
<dbReference type="InterPro" id="IPR003961">
    <property type="entry name" value="FN3_dom"/>
</dbReference>
<evidence type="ECO:0000313" key="5">
    <source>
        <dbReference type="Proteomes" id="UP001231197"/>
    </source>
</evidence>
<organism evidence="4 5">
    <name type="scientific">Winogradskyella bathintestinalis</name>
    <dbReference type="NCBI Taxonomy" id="3035208"/>
    <lineage>
        <taxon>Bacteria</taxon>
        <taxon>Pseudomonadati</taxon>
        <taxon>Bacteroidota</taxon>
        <taxon>Flavobacteriia</taxon>
        <taxon>Flavobacteriales</taxon>
        <taxon>Flavobacteriaceae</taxon>
        <taxon>Winogradskyella</taxon>
    </lineage>
</organism>
<dbReference type="Pfam" id="PF23759">
    <property type="entry name" value="GBD_T9SS_assoc"/>
    <property type="match status" value="3"/>
</dbReference>
<feature type="domain" description="Fibronectin type-III" evidence="3">
    <location>
        <begin position="204"/>
        <end position="296"/>
    </location>
</feature>
<dbReference type="SUPFAM" id="SSF49265">
    <property type="entry name" value="Fibronectin type III"/>
    <property type="match status" value="1"/>
</dbReference>
<dbReference type="RefSeq" id="WP_290206748.1">
    <property type="nucleotide sequence ID" value="NZ_JASDDK010000003.1"/>
</dbReference>
<dbReference type="EMBL" id="JASDDK010000003">
    <property type="protein sequence ID" value="MDN3493094.1"/>
    <property type="molecule type" value="Genomic_DNA"/>
</dbReference>
<protein>
    <submittedName>
        <fullName evidence="4">T9SS type A sorting domain-containing protein</fullName>
    </submittedName>
</protein>
<dbReference type="CDD" id="cd00063">
    <property type="entry name" value="FN3"/>
    <property type="match status" value="1"/>
</dbReference>
<dbReference type="PROSITE" id="PS50853">
    <property type="entry name" value="FN3"/>
    <property type="match status" value="1"/>
</dbReference>
<keyword evidence="1 2" id="KW-0732">Signal</keyword>
<dbReference type="Pfam" id="PF00041">
    <property type="entry name" value="fn3"/>
    <property type="match status" value="1"/>
</dbReference>
<feature type="signal peptide" evidence="2">
    <location>
        <begin position="1"/>
        <end position="18"/>
    </location>
</feature>
<feature type="chain" id="PRO_5047138502" evidence="2">
    <location>
        <begin position="19"/>
        <end position="1004"/>
    </location>
</feature>
<dbReference type="Pfam" id="PF18962">
    <property type="entry name" value="Por_Secre_tail"/>
    <property type="match status" value="1"/>
</dbReference>
<name>A0ABT7ZVU0_9FLAO</name>
<proteinExistence type="predicted"/>
<dbReference type="InterPro" id="IPR056600">
    <property type="entry name" value="GBD_T9SS_assoc"/>
</dbReference>
<dbReference type="InterPro" id="IPR036116">
    <property type="entry name" value="FN3_sf"/>
</dbReference>
<evidence type="ECO:0000256" key="1">
    <source>
        <dbReference type="ARBA" id="ARBA00022729"/>
    </source>
</evidence>
<evidence type="ECO:0000259" key="3">
    <source>
        <dbReference type="PROSITE" id="PS50853"/>
    </source>
</evidence>
<dbReference type="Proteomes" id="UP001231197">
    <property type="component" value="Unassembled WGS sequence"/>
</dbReference>
<reference evidence="4 5" key="1">
    <citation type="journal article" date="2023" name="Int. J. Syst. Evol. Microbiol.">
        <title>Winogradskyella bathintestinalis sp. nov., isolated from the intestine of the deep-sea loosejaw dragonfish, Malacosteus niger.</title>
        <authorList>
            <person name="Uniacke-Lowe S."/>
            <person name="Johnson C.N."/>
            <person name="Stanton C."/>
            <person name="Hill C."/>
            <person name="Ross P."/>
        </authorList>
    </citation>
    <scope>NUCLEOTIDE SEQUENCE [LARGE SCALE GENOMIC DNA]</scope>
    <source>
        <strain evidence="4 5">APC 3343</strain>
    </source>
</reference>
<sequence>MKKITILLMLFMSIAAFSQVEILENFDDTPVSQVPMDWTTSAMGGNTEVFKANTQFTCGTTGSNVNANVFGGSNSTLITPNFTTVTNATDLTVSFDYNVFGLAFGFPPSAVVPPAGWGSIALEYTIDNGSTWINIITLNDTDFTFDSANTCSSSGVVNAGELAAGLDFQARFVVTNDSEDRLLFSIDNISITQEAITVPNCDATLTSPLADSNTAETDVVISWQTASGIAEGYTISVGTTSGGTDVVDAVTTTDTNYNLTGLTYNTEYFVNIVPYNSFGNATGCTEQSFTTRTPPLDGASCGAPIVVSSFPFLDLGGDTADFENNIDDSPCNSFYMNGNDVFYEITPTMDMSVNIEVNGIVPSTSNRASLHVIKDCPDVATECLAYEGSFSGDTRSALDIVLRTGNTYFVVLSSSNTNNTYEYDLIITQNSCINPTIDTLTPVSDCDNGEFFVDVDISYLGDASSLTLSDDVAGSADITNITETGIVSAGPYPSGTMVNFVLTNDDDDTCSYMDSAFYYCPPTNDDCSGAIDLTGSINADNSCNMVTAASNAGATDSTGDPSSCSGGSNDVWFSFVASSEIMILEYLNIDSAPGFPAGGVIQSTELLTGSCGDLTSVACFGSNYVTFTGLTTGTTYYVRNRTNFGSSQQNYDICLSNAASAPANDECSNAAVITASTDDMCTNQVSGSTTGATLSSGNSCNTEGYGDVWYVFNPTQNGVYEFTYERLSTTPTSSFAVYEGTCETLIEKTDGCTNSNQALTLDSALTYYVMVQSSQSGAGVDFNLCITQLPDAVANNDCSAPTVISESDSTGNNSISGNLENSYPSPENCNTSNNAIWYSFTPQYTGEYNFDFTRGDIGSVWYAVFDTDDCSNTNENYISGFNSCFNSSAKTGDLIAGNTYLISVHDDNPGNFDFFIYPDPALSVDSNSFESFKYYPNPVKNTLTVEARSSISQISIHNIMGQKVVETIPNNLTTSVDMNDLETGVYFVTVKINNALKTFRVIKE</sequence>
<dbReference type="Gene3D" id="2.60.120.380">
    <property type="match status" value="1"/>
</dbReference>
<gene>
    <name evidence="4" type="ORF">QMA06_10190</name>
</gene>
<evidence type="ECO:0000313" key="4">
    <source>
        <dbReference type="EMBL" id="MDN3493094.1"/>
    </source>
</evidence>
<evidence type="ECO:0000256" key="2">
    <source>
        <dbReference type="SAM" id="SignalP"/>
    </source>
</evidence>